<dbReference type="Gene3D" id="2.40.160.10">
    <property type="entry name" value="Porin"/>
    <property type="match status" value="1"/>
</dbReference>
<dbReference type="Pfam" id="PF07396">
    <property type="entry name" value="Porin_O_P"/>
    <property type="match status" value="1"/>
</dbReference>
<name>A0ABY7TEL6_9SPHI</name>
<dbReference type="SUPFAM" id="SSF56935">
    <property type="entry name" value="Porins"/>
    <property type="match status" value="1"/>
</dbReference>
<evidence type="ECO:0000313" key="3">
    <source>
        <dbReference type="Proteomes" id="UP001216139"/>
    </source>
</evidence>
<evidence type="ECO:0000256" key="1">
    <source>
        <dbReference type="SAM" id="SignalP"/>
    </source>
</evidence>
<keyword evidence="1" id="KW-0732">Signal</keyword>
<gene>
    <name evidence="2" type="ORF">PQO05_12755</name>
</gene>
<evidence type="ECO:0000313" key="2">
    <source>
        <dbReference type="EMBL" id="WCT14808.1"/>
    </source>
</evidence>
<dbReference type="InterPro" id="IPR010870">
    <property type="entry name" value="Porin_O/P"/>
</dbReference>
<sequence length="385" mass="43177">MKHLLRLILISTFFWGFSAHAQQTDIAGLDKDTVITNYSAYKRSIGFAGLLQTRYVASLTDNVDVNGKNFNDASTNKITNTFLLKRVRLQVKGTVNDHFSANLMVNFAEFSSDPSNKVLENAFVKYTLSKHFNVQAGQFRPFFGIEDALPVDIIRTLDYSNQYYAFGASGWQSFQVGVSVFGDVNKTGSVRYYAGVYNGNNRNQATDNDNEKNLYARIETSISKNLIIGINGATGSQGGGGGLGNAWGGDIVATHKFDSDWKLTISGEYKNGTNLSLYNTYTANPPGLSQVRMQGFYFFPVLRYSYNLPRVRAIEFSSRYEYFNDNYKLTGDPRQTIIPNITLIFADDMYAALQLGVAIDMYKNDVPLTTNYSHNLAYLQLQIRF</sequence>
<feature type="chain" id="PRO_5046801448" evidence="1">
    <location>
        <begin position="22"/>
        <end position="385"/>
    </location>
</feature>
<accession>A0ABY7TEL6</accession>
<keyword evidence="3" id="KW-1185">Reference proteome</keyword>
<dbReference type="Proteomes" id="UP001216139">
    <property type="component" value="Chromosome"/>
</dbReference>
<protein>
    <submittedName>
        <fullName evidence="2">Porin</fullName>
    </submittedName>
</protein>
<feature type="signal peptide" evidence="1">
    <location>
        <begin position="1"/>
        <end position="21"/>
    </location>
</feature>
<dbReference type="RefSeq" id="WP_273633303.1">
    <property type="nucleotide sequence ID" value="NZ_CP117167.1"/>
</dbReference>
<dbReference type="EMBL" id="CP117167">
    <property type="protein sequence ID" value="WCT14808.1"/>
    <property type="molecule type" value="Genomic_DNA"/>
</dbReference>
<organism evidence="2 3">
    <name type="scientific">Mucilaginibacter jinjuensis</name>
    <dbReference type="NCBI Taxonomy" id="1176721"/>
    <lineage>
        <taxon>Bacteria</taxon>
        <taxon>Pseudomonadati</taxon>
        <taxon>Bacteroidota</taxon>
        <taxon>Sphingobacteriia</taxon>
        <taxon>Sphingobacteriales</taxon>
        <taxon>Sphingobacteriaceae</taxon>
        <taxon>Mucilaginibacter</taxon>
    </lineage>
</organism>
<reference evidence="2 3" key="1">
    <citation type="submission" date="2023-02" db="EMBL/GenBank/DDBJ databases">
        <title>Genome sequence of Mucilaginibacter jinjuensis strain KACC 16571.</title>
        <authorList>
            <person name="Kim S."/>
            <person name="Heo J."/>
            <person name="Kwon S.-W."/>
        </authorList>
    </citation>
    <scope>NUCLEOTIDE SEQUENCE [LARGE SCALE GENOMIC DNA]</scope>
    <source>
        <strain evidence="2 3">KACC 16571</strain>
    </source>
</reference>
<proteinExistence type="predicted"/>
<dbReference type="InterPro" id="IPR023614">
    <property type="entry name" value="Porin_dom_sf"/>
</dbReference>